<organism evidence="1 2">
    <name type="scientific">Candidatus Coatesbacteria bacterium RBG_13_66_14</name>
    <dbReference type="NCBI Taxonomy" id="1817816"/>
    <lineage>
        <taxon>Bacteria</taxon>
        <taxon>Candidatus Coatesiibacteriota</taxon>
    </lineage>
</organism>
<comment type="caution">
    <text evidence="1">The sequence shown here is derived from an EMBL/GenBank/DDBJ whole genome shotgun (WGS) entry which is preliminary data.</text>
</comment>
<evidence type="ECO:0000313" key="1">
    <source>
        <dbReference type="EMBL" id="OGD78499.1"/>
    </source>
</evidence>
<name>A0A1F5FFS5_9BACT</name>
<evidence type="ECO:0000313" key="2">
    <source>
        <dbReference type="Proteomes" id="UP000177187"/>
    </source>
</evidence>
<proteinExistence type="predicted"/>
<dbReference type="EMBL" id="MFAF01000034">
    <property type="protein sequence ID" value="OGD78499.1"/>
    <property type="molecule type" value="Genomic_DNA"/>
</dbReference>
<protein>
    <submittedName>
        <fullName evidence="1">Uncharacterized protein</fullName>
    </submittedName>
</protein>
<dbReference type="AlphaFoldDB" id="A0A1F5FFS5"/>
<accession>A0A1F5FFS5</accession>
<gene>
    <name evidence="1" type="ORF">A2Y64_09480</name>
</gene>
<sequence length="152" mass="16350">MRFIWTIVSLGVALTAILVILCNVNNWSEQAAEEADRATAEAYGIDPDTLDLPGAVTVTGLEIVGEGPAPEIRLRVQNTGGRNLYNVHVRAELLDAGGKELWNETKFDLEPVKIPTGDPAKGSVVVTDERFASVGTIRAEDVVGVVEVRLPE</sequence>
<dbReference type="Proteomes" id="UP000177187">
    <property type="component" value="Unassembled WGS sequence"/>
</dbReference>
<reference evidence="1 2" key="1">
    <citation type="journal article" date="2016" name="Nat. Commun.">
        <title>Thousands of microbial genomes shed light on interconnected biogeochemical processes in an aquifer system.</title>
        <authorList>
            <person name="Anantharaman K."/>
            <person name="Brown C.T."/>
            <person name="Hug L.A."/>
            <person name="Sharon I."/>
            <person name="Castelle C.J."/>
            <person name="Probst A.J."/>
            <person name="Thomas B.C."/>
            <person name="Singh A."/>
            <person name="Wilkins M.J."/>
            <person name="Karaoz U."/>
            <person name="Brodie E.L."/>
            <person name="Williams K.H."/>
            <person name="Hubbard S.S."/>
            <person name="Banfield J.F."/>
        </authorList>
    </citation>
    <scope>NUCLEOTIDE SEQUENCE [LARGE SCALE GENOMIC DNA]</scope>
</reference>